<evidence type="ECO:0000256" key="1">
    <source>
        <dbReference type="SAM" id="MobiDB-lite"/>
    </source>
</evidence>
<feature type="region of interest" description="Disordered" evidence="1">
    <location>
        <begin position="196"/>
        <end position="227"/>
    </location>
</feature>
<evidence type="ECO:0000313" key="4">
    <source>
        <dbReference type="Proteomes" id="UP000187550"/>
    </source>
</evidence>
<organism evidence="3 4">
    <name type="scientific">Edaphobacillus lindanitolerans</name>
    <dbReference type="NCBI Taxonomy" id="550447"/>
    <lineage>
        <taxon>Bacteria</taxon>
        <taxon>Bacillati</taxon>
        <taxon>Bacillota</taxon>
        <taxon>Bacilli</taxon>
        <taxon>Bacillales</taxon>
        <taxon>Bacillaceae</taxon>
        <taxon>Edaphobacillus</taxon>
    </lineage>
</organism>
<feature type="compositionally biased region" description="Acidic residues" evidence="1">
    <location>
        <begin position="215"/>
        <end position="227"/>
    </location>
</feature>
<accession>A0A1U7PMP8</accession>
<dbReference type="Gene3D" id="3.30.70.60">
    <property type="match status" value="1"/>
</dbReference>
<proteinExistence type="predicted"/>
<protein>
    <submittedName>
        <fullName evidence="3">Type IV pilus assembly protein PilO</fullName>
    </submittedName>
</protein>
<feature type="region of interest" description="Disordered" evidence="1">
    <location>
        <begin position="43"/>
        <end position="78"/>
    </location>
</feature>
<name>A0A1U7PMP8_9BACI</name>
<dbReference type="Proteomes" id="UP000187550">
    <property type="component" value="Unassembled WGS sequence"/>
</dbReference>
<dbReference type="AlphaFoldDB" id="A0A1U7PMP8"/>
<keyword evidence="2" id="KW-0472">Membrane</keyword>
<sequence length="227" mass="25560">MNRLNLNRKETILLVLSILFFISLLLYSYYLLFEPAREQLQQSQDNMQAERQVLSTLQQQATPDEDREPASSLPHQRKVPVEPVEETILLRLGEAETVSGTEIENVAFTTGEMVIENPPEGVENVQELLTTVTILSADYEGIATFIEEVERMDRITVMDSISFAGPPEKVDEAQEEEPISLEVTFSSFYRPDLESLRGEVPKVPAPPASQKEDPFPFEDDTEQGAGQ</sequence>
<keyword evidence="2" id="KW-0812">Transmembrane</keyword>
<evidence type="ECO:0000313" key="3">
    <source>
        <dbReference type="EMBL" id="SIT83183.1"/>
    </source>
</evidence>
<gene>
    <name evidence="3" type="ORF">SAMN05428946_1589</name>
</gene>
<dbReference type="OrthoDB" id="2427034at2"/>
<dbReference type="RefSeq" id="WP_076757856.1">
    <property type="nucleotide sequence ID" value="NZ_FTPL01000002.1"/>
</dbReference>
<dbReference type="EMBL" id="FTPL01000002">
    <property type="protein sequence ID" value="SIT83183.1"/>
    <property type="molecule type" value="Genomic_DNA"/>
</dbReference>
<keyword evidence="4" id="KW-1185">Reference proteome</keyword>
<evidence type="ECO:0000256" key="2">
    <source>
        <dbReference type="SAM" id="Phobius"/>
    </source>
</evidence>
<reference evidence="4" key="1">
    <citation type="submission" date="2017-01" db="EMBL/GenBank/DDBJ databases">
        <authorList>
            <person name="Varghese N."/>
            <person name="Submissions S."/>
        </authorList>
    </citation>
    <scope>NUCLEOTIDE SEQUENCE [LARGE SCALE GENOMIC DNA]</scope>
    <source>
        <strain evidence="4">MNA4</strain>
    </source>
</reference>
<dbReference type="InterPro" id="IPR014717">
    <property type="entry name" value="Transl_elong_EF1B/ribsomal_bS6"/>
</dbReference>
<keyword evidence="2" id="KW-1133">Transmembrane helix</keyword>
<feature type="transmembrane region" description="Helical" evidence="2">
    <location>
        <begin position="12"/>
        <end position="32"/>
    </location>
</feature>
<feature type="compositionally biased region" description="Polar residues" evidence="1">
    <location>
        <begin position="43"/>
        <end position="62"/>
    </location>
</feature>
<dbReference type="STRING" id="550447.SAMN05428946_1589"/>